<organism evidence="1 2">
    <name type="scientific">Ambrosiozyma monospora</name>
    <name type="common">Yeast</name>
    <name type="synonym">Endomycopsis monosporus</name>
    <dbReference type="NCBI Taxonomy" id="43982"/>
    <lineage>
        <taxon>Eukaryota</taxon>
        <taxon>Fungi</taxon>
        <taxon>Dikarya</taxon>
        <taxon>Ascomycota</taxon>
        <taxon>Saccharomycotina</taxon>
        <taxon>Pichiomycetes</taxon>
        <taxon>Pichiales</taxon>
        <taxon>Pichiaceae</taxon>
        <taxon>Ambrosiozyma</taxon>
    </lineage>
</organism>
<dbReference type="EMBL" id="BSXS01001219">
    <property type="protein sequence ID" value="GME75475.1"/>
    <property type="molecule type" value="Genomic_DNA"/>
</dbReference>
<evidence type="ECO:0000313" key="2">
    <source>
        <dbReference type="Proteomes" id="UP001165064"/>
    </source>
</evidence>
<protein>
    <submittedName>
        <fullName evidence="1">Unnamed protein product</fullName>
    </submittedName>
</protein>
<keyword evidence="2" id="KW-1185">Reference proteome</keyword>
<comment type="caution">
    <text evidence="1">The sequence shown here is derived from an EMBL/GenBank/DDBJ whole genome shotgun (WGS) entry which is preliminary data.</text>
</comment>
<evidence type="ECO:0000313" key="1">
    <source>
        <dbReference type="EMBL" id="GME75475.1"/>
    </source>
</evidence>
<proteinExistence type="predicted"/>
<sequence>MPPTSPTTLEPFKVLSKLSTKNDELSITPISMALRSLQTYSCFIPNKSFEFMPSGELIKKLENLLKNNRYCGVYIKFQRHGSERKGLIMPTVSHSVWSLFYLSDRFDVDKMTEGFKLPQTQSQVQENEGSVVLSPTQRSALLASPTKISYTKSDFLKQCSQWSSNHKFTKQQDLASLPPFTFENHPLTLSVPVLAPKPASETEQPSSQTNVELTNIDPQEFLASKYFTFLYTQSTPIQYFVKTTLPKVHILAHDNVELVKQSISKFILPTMNAFDKRHAGVSGIDTTHHTFIKEHLLNEIPFIEIDDDKEKADVENGEIKYRKAFLEKSSIFYKSDFQVEDLEKFLADWKIREAKLQVLLLLELLKLKKITSSPSKPTITTPVDNDDDKTKKVSDDHDSKVKTPAVKKPSLVRKKRLVGRKKRLVPTLLGTTIVADLQFTTDLRQDNKNAVAKQTAELTKADLETNIRLMFDRLSVWDAIGGVSPKDDDSSYMFFTSCVIPYYQKVHMKLLKELVKKVKGPSMSRKEKEERKKKKLEELKKQKKKAKELELAEATFDSRLNSGHGKTTSFFDKPRLQLSPMKVRRTASSLISQKQIDLSKKTFQMVSTASLSQLQSFNGADSQDQGSNSRASHSRSSHASTVNNGPIFTQRRVRKLGVAKQQQQPQSHHRHHHAHIQNPPKLSRASSTSSVVSSSPHKPEVEVEATPMKSTSRNNNKRRRDESPLRIDESPAKLLVSATPSKMQERQRRREVTLVSATPASKKQKKQSFVDNIHSDILSDEDDHHGKTQEDDNEDIPPTSPIYQTPVKQLGPSPIMMNETPIIANLSDDDEGEEDDDEDDDFIAKMPPSSPVLKVTRTKSSNVSRRLFDF</sequence>
<gene>
    <name evidence="1" type="ORF">Amon02_000217500</name>
</gene>
<name>A0ACB5SYF3_AMBMO</name>
<accession>A0ACB5SYF3</accession>
<reference evidence="1" key="1">
    <citation type="submission" date="2023-04" db="EMBL/GenBank/DDBJ databases">
        <title>Ambrosiozyma monospora NBRC 10751.</title>
        <authorList>
            <person name="Ichikawa N."/>
            <person name="Sato H."/>
            <person name="Tonouchi N."/>
        </authorList>
    </citation>
    <scope>NUCLEOTIDE SEQUENCE</scope>
    <source>
        <strain evidence="1">NBRC 10751</strain>
    </source>
</reference>
<dbReference type="Proteomes" id="UP001165064">
    <property type="component" value="Unassembled WGS sequence"/>
</dbReference>